<proteinExistence type="predicted"/>
<dbReference type="AlphaFoldDB" id="A0A6A6JCP3"/>
<evidence type="ECO:0000256" key="4">
    <source>
        <dbReference type="ARBA" id="ARBA00023125"/>
    </source>
</evidence>
<dbReference type="InterPro" id="IPR007219">
    <property type="entry name" value="XnlR_reg_dom"/>
</dbReference>
<evidence type="ECO:0000313" key="9">
    <source>
        <dbReference type="EMBL" id="KAF2274045.1"/>
    </source>
</evidence>
<reference evidence="9" key="1">
    <citation type="journal article" date="2020" name="Stud. Mycol.">
        <title>101 Dothideomycetes genomes: a test case for predicting lifestyles and emergence of pathogens.</title>
        <authorList>
            <person name="Haridas S."/>
            <person name="Albert R."/>
            <person name="Binder M."/>
            <person name="Bloem J."/>
            <person name="Labutti K."/>
            <person name="Salamov A."/>
            <person name="Andreopoulos B."/>
            <person name="Baker S."/>
            <person name="Barry K."/>
            <person name="Bills G."/>
            <person name="Bluhm B."/>
            <person name="Cannon C."/>
            <person name="Castanera R."/>
            <person name="Culley D."/>
            <person name="Daum C."/>
            <person name="Ezra D."/>
            <person name="Gonzalez J."/>
            <person name="Henrissat B."/>
            <person name="Kuo A."/>
            <person name="Liang C."/>
            <person name="Lipzen A."/>
            <person name="Lutzoni F."/>
            <person name="Magnuson J."/>
            <person name="Mondo S."/>
            <person name="Nolan M."/>
            <person name="Ohm R."/>
            <person name="Pangilinan J."/>
            <person name="Park H.-J."/>
            <person name="Ramirez L."/>
            <person name="Alfaro M."/>
            <person name="Sun H."/>
            <person name="Tritt A."/>
            <person name="Yoshinaga Y."/>
            <person name="Zwiers L.-H."/>
            <person name="Turgeon B."/>
            <person name="Goodwin S."/>
            <person name="Spatafora J."/>
            <person name="Crous P."/>
            <person name="Grigoriev I."/>
        </authorList>
    </citation>
    <scope>NUCLEOTIDE SEQUENCE</scope>
    <source>
        <strain evidence="9">CBS 379.55</strain>
    </source>
</reference>
<dbReference type="EMBL" id="ML986505">
    <property type="protein sequence ID" value="KAF2274045.1"/>
    <property type="molecule type" value="Genomic_DNA"/>
</dbReference>
<feature type="region of interest" description="Disordered" evidence="7">
    <location>
        <begin position="158"/>
        <end position="177"/>
    </location>
</feature>
<dbReference type="PROSITE" id="PS00463">
    <property type="entry name" value="ZN2_CY6_FUNGAL_1"/>
    <property type="match status" value="1"/>
</dbReference>
<feature type="region of interest" description="Disordered" evidence="7">
    <location>
        <begin position="90"/>
        <end position="148"/>
    </location>
</feature>
<dbReference type="GeneID" id="54554864"/>
<comment type="subcellular location">
    <subcellularLocation>
        <location evidence="1">Nucleus</location>
    </subcellularLocation>
</comment>
<evidence type="ECO:0000256" key="5">
    <source>
        <dbReference type="ARBA" id="ARBA00023163"/>
    </source>
</evidence>
<dbReference type="GO" id="GO:0006351">
    <property type="term" value="P:DNA-templated transcription"/>
    <property type="evidence" value="ECO:0007669"/>
    <property type="project" value="InterPro"/>
</dbReference>
<evidence type="ECO:0000313" key="10">
    <source>
        <dbReference type="Proteomes" id="UP000800097"/>
    </source>
</evidence>
<name>A0A6A6JCP3_WESOR</name>
<dbReference type="CDD" id="cd12148">
    <property type="entry name" value="fungal_TF_MHR"/>
    <property type="match status" value="1"/>
</dbReference>
<keyword evidence="5" id="KW-0804">Transcription</keyword>
<evidence type="ECO:0000259" key="8">
    <source>
        <dbReference type="PROSITE" id="PS50048"/>
    </source>
</evidence>
<feature type="region of interest" description="Disordered" evidence="7">
    <location>
        <begin position="601"/>
        <end position="633"/>
    </location>
</feature>
<dbReference type="GO" id="GO:0008270">
    <property type="term" value="F:zinc ion binding"/>
    <property type="evidence" value="ECO:0007669"/>
    <property type="project" value="InterPro"/>
</dbReference>
<feature type="compositionally biased region" description="Polar residues" evidence="7">
    <location>
        <begin position="98"/>
        <end position="108"/>
    </location>
</feature>
<dbReference type="RefSeq" id="XP_033651584.1">
    <property type="nucleotide sequence ID" value="XM_033801689.1"/>
</dbReference>
<dbReference type="InterPro" id="IPR051089">
    <property type="entry name" value="prtT"/>
</dbReference>
<keyword evidence="3" id="KW-0805">Transcription regulation</keyword>
<accession>A0A6A6JCP3</accession>
<dbReference type="SMART" id="SM00066">
    <property type="entry name" value="GAL4"/>
    <property type="match status" value="1"/>
</dbReference>
<feature type="compositionally biased region" description="Basic residues" evidence="7">
    <location>
        <begin position="607"/>
        <end position="617"/>
    </location>
</feature>
<dbReference type="SUPFAM" id="SSF57701">
    <property type="entry name" value="Zn2/Cys6 DNA-binding domain"/>
    <property type="match status" value="1"/>
</dbReference>
<evidence type="ECO:0000256" key="1">
    <source>
        <dbReference type="ARBA" id="ARBA00004123"/>
    </source>
</evidence>
<evidence type="ECO:0000256" key="7">
    <source>
        <dbReference type="SAM" id="MobiDB-lite"/>
    </source>
</evidence>
<evidence type="ECO:0000256" key="3">
    <source>
        <dbReference type="ARBA" id="ARBA00023015"/>
    </source>
</evidence>
<keyword evidence="4" id="KW-0238">DNA-binding</keyword>
<keyword evidence="6" id="KW-0539">Nucleus</keyword>
<dbReference type="GO" id="GO:0005634">
    <property type="term" value="C:nucleus"/>
    <property type="evidence" value="ECO:0007669"/>
    <property type="project" value="UniProtKB-SubCell"/>
</dbReference>
<dbReference type="GO" id="GO:0000981">
    <property type="term" value="F:DNA-binding transcription factor activity, RNA polymerase II-specific"/>
    <property type="evidence" value="ECO:0007669"/>
    <property type="project" value="InterPro"/>
</dbReference>
<feature type="domain" description="Zn(2)-C6 fungal-type" evidence="8">
    <location>
        <begin position="21"/>
        <end position="53"/>
    </location>
</feature>
<dbReference type="PANTHER" id="PTHR31845">
    <property type="entry name" value="FINGER DOMAIN PROTEIN, PUTATIVE-RELATED"/>
    <property type="match status" value="1"/>
</dbReference>
<evidence type="ECO:0000256" key="2">
    <source>
        <dbReference type="ARBA" id="ARBA00022723"/>
    </source>
</evidence>
<evidence type="ECO:0000256" key="6">
    <source>
        <dbReference type="ARBA" id="ARBA00023242"/>
    </source>
</evidence>
<dbReference type="CDD" id="cd00067">
    <property type="entry name" value="GAL4"/>
    <property type="match status" value="1"/>
</dbReference>
<dbReference type="Proteomes" id="UP000800097">
    <property type="component" value="Unassembled WGS sequence"/>
</dbReference>
<dbReference type="InterPro" id="IPR036864">
    <property type="entry name" value="Zn2-C6_fun-type_DNA-bd_sf"/>
</dbReference>
<dbReference type="Pfam" id="PF04082">
    <property type="entry name" value="Fungal_trans"/>
    <property type="match status" value="1"/>
</dbReference>
<dbReference type="PANTHER" id="PTHR31845:SF10">
    <property type="entry name" value="ZN(II)2CYS6 TRANSCRIPTION FACTOR (EUROFUNG)"/>
    <property type="match status" value="1"/>
</dbReference>
<dbReference type="GO" id="GO:0000976">
    <property type="term" value="F:transcription cis-regulatory region binding"/>
    <property type="evidence" value="ECO:0007669"/>
    <property type="project" value="TreeGrafter"/>
</dbReference>
<feature type="region of interest" description="Disordered" evidence="7">
    <location>
        <begin position="1"/>
        <end position="20"/>
    </location>
</feature>
<dbReference type="Gene3D" id="4.10.240.10">
    <property type="entry name" value="Zn(2)-C6 fungal-type DNA-binding domain"/>
    <property type="match status" value="1"/>
</dbReference>
<sequence length="728" mass="82059">MEEVEQPSGPSGERQTRTAQACQRCRSLKTRCLPSERAGTCQRCFQAKRDCTWAEIPRKARRARGPSRISQVEQKIDGLVATLVNSDVARPAAEPGPLQSTQPPSHGSGTVALPAHTRSSVPGRWHPVASSSEQPSESDQEQRSEQDRRFAERIRQIHHFGDDESDLTRPPGSMFSTAARDEAPIQGDLVQELLSSGEADNLLNEYRSMTESYPFVPVPSHVTARELSSSKPMVFLAILTVSSWKNHARQRSLDEKYRVELANRTIIHPRRTLSLLQSMLVYLAWYHFLFSHQTQQIYSLLQLAVGLAMDLGLYQEHKRGLPVLGRQRFRPPSPEEQRDRQRAFLGCYYLSSAIAMAMMKPNLLKYTEYMGKCGRNLYVNHEFESDKIIMRLISLRRIDDQIHDSFDVEDAANLPITDSRVSMNLRFIETQLEEWKRDKNEADCESRVLDLCHAFTDMQLHAVSLRPAPLELHHQGVSNTTQLNSLLATLEAGKRFLDTLVAFPTSLYHTISFAEWIRFPHVVVTVSRLCLSNESLATLQWDAKAAQDRVRLDLYLESLCYRMQGLSTYDGRTQKMLDFWQVMHMIMDLTRGWYARRVQGINNNGKKGTRSGGRRSQHATPGESMPTPETMEGFGQCTAVTDQVPPKMQGFQIGNVVPQGSSTGDFSGEYVSGVEYMDAGGMPMGDMGGDPFAFMRDMDIDMDAFLDMGIWGTESYEGMGFGGGNMGM</sequence>
<organism evidence="9 10">
    <name type="scientific">Westerdykella ornata</name>
    <dbReference type="NCBI Taxonomy" id="318751"/>
    <lineage>
        <taxon>Eukaryota</taxon>
        <taxon>Fungi</taxon>
        <taxon>Dikarya</taxon>
        <taxon>Ascomycota</taxon>
        <taxon>Pezizomycotina</taxon>
        <taxon>Dothideomycetes</taxon>
        <taxon>Pleosporomycetidae</taxon>
        <taxon>Pleosporales</taxon>
        <taxon>Sporormiaceae</taxon>
        <taxon>Westerdykella</taxon>
    </lineage>
</organism>
<keyword evidence="10" id="KW-1185">Reference proteome</keyword>
<keyword evidence="2" id="KW-0479">Metal-binding</keyword>
<dbReference type="PROSITE" id="PS50048">
    <property type="entry name" value="ZN2_CY6_FUNGAL_2"/>
    <property type="match status" value="1"/>
</dbReference>
<dbReference type="InterPro" id="IPR001138">
    <property type="entry name" value="Zn2Cys6_DnaBD"/>
</dbReference>
<gene>
    <name evidence="9" type="ORF">EI97DRAFT_469018</name>
</gene>
<dbReference type="OrthoDB" id="5424793at2759"/>
<protein>
    <recommendedName>
        <fullName evidence="8">Zn(2)-C6 fungal-type domain-containing protein</fullName>
    </recommendedName>
</protein>